<dbReference type="AlphaFoldDB" id="A0AAE2MGL7"/>
<dbReference type="InterPro" id="IPR027405">
    <property type="entry name" value="YidB-like"/>
</dbReference>
<comment type="caution">
    <text evidence="2">The sequence shown here is derived from an EMBL/GenBank/DDBJ whole genome shotgun (WGS) entry which is preliminary data.</text>
</comment>
<gene>
    <name evidence="2" type="ORF">GGE16_000873</name>
</gene>
<feature type="compositionally biased region" description="Polar residues" evidence="1">
    <location>
        <begin position="164"/>
        <end position="178"/>
    </location>
</feature>
<evidence type="ECO:0000313" key="3">
    <source>
        <dbReference type="Proteomes" id="UP000538507"/>
    </source>
</evidence>
<reference evidence="2 3" key="1">
    <citation type="submission" date="2020-08" db="EMBL/GenBank/DDBJ databases">
        <title>Genomic Encyclopedia of Type Strains, Phase IV (KMG-V): Genome sequencing to study the core and pangenomes of soil and plant-associated prokaryotes.</title>
        <authorList>
            <person name="Whitman W."/>
        </authorList>
    </citation>
    <scope>NUCLEOTIDE SEQUENCE [LARGE SCALE GENOMIC DNA]</scope>
    <source>
        <strain evidence="2 3">SEMIA 415</strain>
    </source>
</reference>
<dbReference type="EMBL" id="JACIGO010000001">
    <property type="protein sequence ID" value="MBB4288857.1"/>
    <property type="molecule type" value="Genomic_DNA"/>
</dbReference>
<dbReference type="Proteomes" id="UP000538507">
    <property type="component" value="Unassembled WGS sequence"/>
</dbReference>
<sequence length="178" mass="18015">MMSGQLKALLAVLAVAGYQNRDKIGELLRGIQNPQRAGPGGGQQPGGLGGILGGLGGSGGLGGLLGGLTSGGIVSGGLGDLLKTFQQNGHGDKIDSWVKPGQNAEINDGQLAEALGPDVLNEIAQNTGLSREEILGRLSRDLPKAVDDLTPEGKLPTAEEDLFSSASNSPTSVRPSNI</sequence>
<dbReference type="Pfam" id="PF20159">
    <property type="entry name" value="YidB"/>
    <property type="match status" value="1"/>
</dbReference>
<name>A0AAE2MGL7_RHILE</name>
<dbReference type="InterPro" id="IPR045372">
    <property type="entry name" value="YidB"/>
</dbReference>
<accession>A0AAE2MGL7</accession>
<organism evidence="2 3">
    <name type="scientific">Rhizobium leguminosarum</name>
    <dbReference type="NCBI Taxonomy" id="384"/>
    <lineage>
        <taxon>Bacteria</taxon>
        <taxon>Pseudomonadati</taxon>
        <taxon>Pseudomonadota</taxon>
        <taxon>Alphaproteobacteria</taxon>
        <taxon>Hyphomicrobiales</taxon>
        <taxon>Rhizobiaceae</taxon>
        <taxon>Rhizobium/Agrobacterium group</taxon>
        <taxon>Rhizobium</taxon>
    </lineage>
</organism>
<evidence type="ECO:0000256" key="1">
    <source>
        <dbReference type="SAM" id="MobiDB-lite"/>
    </source>
</evidence>
<dbReference type="SUPFAM" id="SSF140804">
    <property type="entry name" value="YidB-like"/>
    <property type="match status" value="1"/>
</dbReference>
<dbReference type="RefSeq" id="WP_183606030.1">
    <property type="nucleotide sequence ID" value="NZ_JACHAZ010000002.1"/>
</dbReference>
<protein>
    <submittedName>
        <fullName evidence="2">Uncharacterized protein YidB (DUF937 family)</fullName>
    </submittedName>
</protein>
<proteinExistence type="predicted"/>
<evidence type="ECO:0000313" key="2">
    <source>
        <dbReference type="EMBL" id="MBB4288857.1"/>
    </source>
</evidence>
<feature type="region of interest" description="Disordered" evidence="1">
    <location>
        <begin position="145"/>
        <end position="178"/>
    </location>
</feature>
<dbReference type="Gene3D" id="1.10.10.690">
    <property type="entry name" value="YidB-like"/>
    <property type="match status" value="1"/>
</dbReference>